<dbReference type="CDD" id="cd00761">
    <property type="entry name" value="Glyco_tranf_GTA_type"/>
    <property type="match status" value="1"/>
</dbReference>
<keyword evidence="2" id="KW-1185">Reference proteome</keyword>
<proteinExistence type="predicted"/>
<name>A0ABN9IH03_9RALS</name>
<accession>A0ABN9IH03</accession>
<sequence length="227" mass="25393">MKRVAICIPSPDMVHADFAMSLAAMAYRCSGFTQGGQQFEAIPIAIINTKGSLVANNRNRLVKEARELGVDYLLFLDSDMVFHVDTLRRLLSHDKDIVGGTYIQREDPHRLLGKTVDGQMLHEAMSGLQVDLGGLMEVGALPGGCLLVKMSVFDDMVHLPFQTPAHFENEEPWIEGEDYFFCRMAREAGNQVWLDWSVSFHLRHIGQTHNAIPAVQVQPEEAHAIVH</sequence>
<evidence type="ECO:0008006" key="3">
    <source>
        <dbReference type="Google" id="ProtNLM"/>
    </source>
</evidence>
<evidence type="ECO:0000313" key="1">
    <source>
        <dbReference type="EMBL" id="CAJ0778823.1"/>
    </source>
</evidence>
<evidence type="ECO:0000313" key="2">
    <source>
        <dbReference type="Proteomes" id="UP001189616"/>
    </source>
</evidence>
<dbReference type="Proteomes" id="UP001189616">
    <property type="component" value="Unassembled WGS sequence"/>
</dbReference>
<dbReference type="Gene3D" id="3.90.550.10">
    <property type="entry name" value="Spore Coat Polysaccharide Biosynthesis Protein SpsA, Chain A"/>
    <property type="match status" value="1"/>
</dbReference>
<reference evidence="1 2" key="1">
    <citation type="submission" date="2023-07" db="EMBL/GenBank/DDBJ databases">
        <authorList>
            <person name="Peeters C."/>
        </authorList>
    </citation>
    <scope>NUCLEOTIDE SEQUENCE [LARGE SCALE GENOMIC DNA]</scope>
    <source>
        <strain evidence="1 2">LMG 7141</strain>
    </source>
</reference>
<comment type="caution">
    <text evidence="1">The sequence shown here is derived from an EMBL/GenBank/DDBJ whole genome shotgun (WGS) entry which is preliminary data.</text>
</comment>
<dbReference type="SUPFAM" id="SSF53448">
    <property type="entry name" value="Nucleotide-diphospho-sugar transferases"/>
    <property type="match status" value="1"/>
</dbReference>
<dbReference type="InterPro" id="IPR029044">
    <property type="entry name" value="Nucleotide-diphossugar_trans"/>
</dbReference>
<dbReference type="RefSeq" id="WP_316655447.1">
    <property type="nucleotide sequence ID" value="NZ_CATYWO010000001.1"/>
</dbReference>
<gene>
    <name evidence="1" type="ORF">LMG7141_00804</name>
</gene>
<dbReference type="EMBL" id="CATYWO010000001">
    <property type="protein sequence ID" value="CAJ0778823.1"/>
    <property type="molecule type" value="Genomic_DNA"/>
</dbReference>
<protein>
    <recommendedName>
        <fullName evidence="3">Glycosyltransferase 2-like domain-containing protein</fullName>
    </recommendedName>
</protein>
<organism evidence="1 2">
    <name type="scientific">Ralstonia condita</name>
    <dbReference type="NCBI Taxonomy" id="3058600"/>
    <lineage>
        <taxon>Bacteria</taxon>
        <taxon>Pseudomonadati</taxon>
        <taxon>Pseudomonadota</taxon>
        <taxon>Betaproteobacteria</taxon>
        <taxon>Burkholderiales</taxon>
        <taxon>Burkholderiaceae</taxon>
        <taxon>Ralstonia</taxon>
    </lineage>
</organism>